<sequence>MMKNIYYLIAVLLGITTLGCSESLLDTENLYGKSLDTYYQTPTDMEEAISGVYNAIYTPNALSFEPLAANLMSDMMLGGGGPDDKAGKDVDAFEDPAEDTYRDMWVQSYNGIARCNAIIEKASEADFSSFFSSPAEAQEFKDVAVGEALFMRAFFYFKLAKFFGGVPLITSVDQAKDGPRNTYSETFAQIASDLKLAIETLPNISFPSIPTESYGHANKWVAEAYLGRVYLHYTGYMSNIENQSTSDLPLVEGGSLSGSDVAGYLNDCINNSGYDLVSDFRNLWPYSNLNKSAGSVVLPWADAEGLEWVGQDGLNPTFGTGNSESMFVQRFSFGDWQWSNGSIYTNRLCLFSGIRDNSMVPFGQGWGFCTIRPALWNTWDDADPRKQGSILPMGDADQGTDGYQADKGDHETGFFNKKYTALQHPDVDGNVSGMFVQMYDWSNTDMQLMHAQDFIFMRFADVLLMHSEITQTSDGMNRVRARVGLPAIGYSLEALKEERKHELAFEGLRYFDLVRWGDVDTAFDYTENVRNSGSDATYSGSYRSETKGLVSIPETEIRLSNGAYEQNPGW</sequence>
<evidence type="ECO:0000256" key="2">
    <source>
        <dbReference type="ARBA" id="ARBA00006275"/>
    </source>
</evidence>
<evidence type="ECO:0000256" key="4">
    <source>
        <dbReference type="ARBA" id="ARBA00023136"/>
    </source>
</evidence>
<evidence type="ECO:0000313" key="8">
    <source>
        <dbReference type="EMBL" id="PWK24707.1"/>
    </source>
</evidence>
<dbReference type="GO" id="GO:0009279">
    <property type="term" value="C:cell outer membrane"/>
    <property type="evidence" value="ECO:0007669"/>
    <property type="project" value="UniProtKB-SubCell"/>
</dbReference>
<dbReference type="AlphaFoldDB" id="A0A316E254"/>
<name>A0A316E254_9FLAO</name>
<organism evidence="8 9">
    <name type="scientific">Maribacter polysiphoniae</name>
    <dbReference type="NCBI Taxonomy" id="429344"/>
    <lineage>
        <taxon>Bacteria</taxon>
        <taxon>Pseudomonadati</taxon>
        <taxon>Bacteroidota</taxon>
        <taxon>Flavobacteriia</taxon>
        <taxon>Flavobacteriales</taxon>
        <taxon>Flavobacteriaceae</taxon>
        <taxon>Maribacter</taxon>
    </lineage>
</organism>
<comment type="subcellular location">
    <subcellularLocation>
        <location evidence="1">Cell outer membrane</location>
    </subcellularLocation>
</comment>
<dbReference type="RefSeq" id="WP_223308260.1">
    <property type="nucleotide sequence ID" value="NZ_JACWLN010000001.1"/>
</dbReference>
<keyword evidence="3" id="KW-0732">Signal</keyword>
<evidence type="ECO:0000256" key="5">
    <source>
        <dbReference type="ARBA" id="ARBA00023237"/>
    </source>
</evidence>
<evidence type="ECO:0000259" key="7">
    <source>
        <dbReference type="Pfam" id="PF14322"/>
    </source>
</evidence>
<protein>
    <submittedName>
        <fullName evidence="8">SusD-like starch-binding protein associating with outer membrane</fullName>
    </submittedName>
</protein>
<dbReference type="InterPro" id="IPR012944">
    <property type="entry name" value="SusD_RagB_dom"/>
</dbReference>
<feature type="domain" description="RagB/SusD" evidence="6">
    <location>
        <begin position="377"/>
        <end position="570"/>
    </location>
</feature>
<comment type="similarity">
    <text evidence="2">Belongs to the SusD family.</text>
</comment>
<comment type="caution">
    <text evidence="8">The sequence shown here is derived from an EMBL/GenBank/DDBJ whole genome shotgun (WGS) entry which is preliminary data.</text>
</comment>
<dbReference type="EMBL" id="QGGQ01000002">
    <property type="protein sequence ID" value="PWK24707.1"/>
    <property type="molecule type" value="Genomic_DNA"/>
</dbReference>
<feature type="domain" description="SusD-like N-terminal" evidence="7">
    <location>
        <begin position="61"/>
        <end position="231"/>
    </location>
</feature>
<dbReference type="PROSITE" id="PS51257">
    <property type="entry name" value="PROKAR_LIPOPROTEIN"/>
    <property type="match status" value="1"/>
</dbReference>
<accession>A0A316E254</accession>
<dbReference type="InterPro" id="IPR033985">
    <property type="entry name" value="SusD-like_N"/>
</dbReference>
<dbReference type="Pfam" id="PF14322">
    <property type="entry name" value="SusD-like_3"/>
    <property type="match status" value="1"/>
</dbReference>
<dbReference type="InterPro" id="IPR011990">
    <property type="entry name" value="TPR-like_helical_dom_sf"/>
</dbReference>
<evidence type="ECO:0000259" key="6">
    <source>
        <dbReference type="Pfam" id="PF07980"/>
    </source>
</evidence>
<evidence type="ECO:0000256" key="1">
    <source>
        <dbReference type="ARBA" id="ARBA00004442"/>
    </source>
</evidence>
<reference evidence="8 9" key="1">
    <citation type="submission" date="2018-05" db="EMBL/GenBank/DDBJ databases">
        <title>Genomic Encyclopedia of Archaeal and Bacterial Type Strains, Phase II (KMG-II): from individual species to whole genera.</title>
        <authorList>
            <person name="Goeker M."/>
        </authorList>
    </citation>
    <scope>NUCLEOTIDE SEQUENCE [LARGE SCALE GENOMIC DNA]</scope>
    <source>
        <strain evidence="8 9">DSM 23514</strain>
    </source>
</reference>
<gene>
    <name evidence="8" type="ORF">LX92_01072</name>
</gene>
<dbReference type="SUPFAM" id="SSF48452">
    <property type="entry name" value="TPR-like"/>
    <property type="match status" value="1"/>
</dbReference>
<keyword evidence="4" id="KW-0472">Membrane</keyword>
<dbReference type="Pfam" id="PF07980">
    <property type="entry name" value="SusD_RagB"/>
    <property type="match status" value="1"/>
</dbReference>
<proteinExistence type="inferred from homology"/>
<evidence type="ECO:0000256" key="3">
    <source>
        <dbReference type="ARBA" id="ARBA00022729"/>
    </source>
</evidence>
<dbReference type="Proteomes" id="UP000245667">
    <property type="component" value="Unassembled WGS sequence"/>
</dbReference>
<keyword evidence="5" id="KW-0998">Cell outer membrane</keyword>
<evidence type="ECO:0000313" key="9">
    <source>
        <dbReference type="Proteomes" id="UP000245667"/>
    </source>
</evidence>
<dbReference type="Gene3D" id="1.25.40.390">
    <property type="match status" value="1"/>
</dbReference>